<dbReference type="InterPro" id="IPR012677">
    <property type="entry name" value="Nucleotide-bd_a/b_plait_sf"/>
</dbReference>
<feature type="compositionally biased region" description="Basic and acidic residues" evidence="7">
    <location>
        <begin position="401"/>
        <end position="464"/>
    </location>
</feature>
<feature type="region of interest" description="Disordered" evidence="7">
    <location>
        <begin position="122"/>
        <end position="145"/>
    </location>
</feature>
<organism evidence="9 10">
    <name type="scientific">Fusarium irregulare</name>
    <dbReference type="NCBI Taxonomy" id="2494466"/>
    <lineage>
        <taxon>Eukaryota</taxon>
        <taxon>Fungi</taxon>
        <taxon>Dikarya</taxon>
        <taxon>Ascomycota</taxon>
        <taxon>Pezizomycotina</taxon>
        <taxon>Sordariomycetes</taxon>
        <taxon>Hypocreomycetidae</taxon>
        <taxon>Hypocreales</taxon>
        <taxon>Nectriaceae</taxon>
        <taxon>Fusarium</taxon>
        <taxon>Fusarium incarnatum-equiseti species complex</taxon>
    </lineage>
</organism>
<dbReference type="GO" id="GO:0003729">
    <property type="term" value="F:mRNA binding"/>
    <property type="evidence" value="ECO:0007669"/>
    <property type="project" value="TreeGrafter"/>
</dbReference>
<feature type="domain" description="RRM" evidence="8">
    <location>
        <begin position="288"/>
        <end position="369"/>
    </location>
</feature>
<evidence type="ECO:0000259" key="8">
    <source>
        <dbReference type="PROSITE" id="PS50102"/>
    </source>
</evidence>
<sequence>MPTEATIQADVAPGNETGIYYITICNLPFGTSWQQLKDWTRTACVVDHIEVFQGSTSGWVRVKGRENFENAWGKRILPKSASVSVDMTAGLLNGGVFNGRLIVASDKNRSHSIKIRELVMPQQRTQKPQQGAQMPQQGPQIPQQRPQIPQTLQYQPAPVPPTRHMLPTPMTAPPPYSIAPEQISDPRFVSHPLSTQGYTQQPPIIVATSAPFGPAAYAAVGPGSYYAYDYETGSSHNPIAYAPPNQPEGPQFALPYPGLDEHSDFYHECKYSTREPPYRSECVLMELRKLHVSPFPQQARAEDVKSWIRRRVDKTKINSMEIPKNSNSKYLRGYVLVVFDSASAANMAIEQLNKARFQGRRVIARPTRESAVVEQPGFSHETTTWGEPKSADTNTPTAGHCARDGDRHRNERTQRPKSRETESASSDKKKAPLPDKKASGSKGDKKSPSKKPPFQEEISRKDEGPVVVDGTCQRHDK</sequence>
<gene>
    <name evidence="9" type="ORF">NW766_009186</name>
</gene>
<name>A0A9W8U6E3_9HYPO</name>
<dbReference type="GO" id="GO:0005737">
    <property type="term" value="C:cytoplasm"/>
    <property type="evidence" value="ECO:0007669"/>
    <property type="project" value="TreeGrafter"/>
</dbReference>
<keyword evidence="10" id="KW-1185">Reference proteome</keyword>
<evidence type="ECO:0000313" key="10">
    <source>
        <dbReference type="Proteomes" id="UP001152130"/>
    </source>
</evidence>
<keyword evidence="5" id="KW-0539">Nucleus</keyword>
<feature type="region of interest" description="Disordered" evidence="7">
    <location>
        <begin position="153"/>
        <end position="172"/>
    </location>
</feature>
<dbReference type="CDD" id="cd00590">
    <property type="entry name" value="RRM_SF"/>
    <property type="match status" value="1"/>
</dbReference>
<dbReference type="PANTHER" id="PTHR23003:SF62">
    <property type="entry name" value="SERINE_ARGININE (SR)-TYPE SHUTTLING MRNA BINDING PROTEIN NPL3"/>
    <property type="match status" value="1"/>
</dbReference>
<comment type="caution">
    <text evidence="9">The sequence shown here is derived from an EMBL/GenBank/DDBJ whole genome shotgun (WGS) entry which is preliminary data.</text>
</comment>
<dbReference type="InterPro" id="IPR035979">
    <property type="entry name" value="RBD_domain_sf"/>
</dbReference>
<dbReference type="SUPFAM" id="SSF54928">
    <property type="entry name" value="RNA-binding domain, RBD"/>
    <property type="match status" value="2"/>
</dbReference>
<dbReference type="PROSITE" id="PS50102">
    <property type="entry name" value="RRM"/>
    <property type="match status" value="1"/>
</dbReference>
<feature type="compositionally biased region" description="Polar residues" evidence="7">
    <location>
        <begin position="380"/>
        <end position="397"/>
    </location>
</feature>
<dbReference type="OrthoDB" id="610462at2759"/>
<comment type="subcellular location">
    <subcellularLocation>
        <location evidence="1">Nucleus</location>
    </subcellularLocation>
</comment>
<dbReference type="Gene3D" id="3.30.70.330">
    <property type="match status" value="2"/>
</dbReference>
<dbReference type="Proteomes" id="UP001152130">
    <property type="component" value="Unassembled WGS sequence"/>
</dbReference>
<dbReference type="Pfam" id="PF00076">
    <property type="entry name" value="RRM_1"/>
    <property type="match status" value="1"/>
</dbReference>
<dbReference type="SMART" id="SM00360">
    <property type="entry name" value="RRM"/>
    <property type="match status" value="1"/>
</dbReference>
<evidence type="ECO:0000256" key="4">
    <source>
        <dbReference type="ARBA" id="ARBA00022884"/>
    </source>
</evidence>
<keyword evidence="4 6" id="KW-0694">RNA-binding</keyword>
<dbReference type="EMBL" id="JAPDHF010000014">
    <property type="protein sequence ID" value="KAJ4009003.1"/>
    <property type="molecule type" value="Genomic_DNA"/>
</dbReference>
<dbReference type="GO" id="GO:0005634">
    <property type="term" value="C:nucleus"/>
    <property type="evidence" value="ECO:0007669"/>
    <property type="project" value="UniProtKB-SubCell"/>
</dbReference>
<protein>
    <recommendedName>
        <fullName evidence="8">RRM domain-containing protein</fullName>
    </recommendedName>
</protein>
<dbReference type="GO" id="GO:0006397">
    <property type="term" value="P:mRNA processing"/>
    <property type="evidence" value="ECO:0007669"/>
    <property type="project" value="UniProtKB-KW"/>
</dbReference>
<evidence type="ECO:0000256" key="1">
    <source>
        <dbReference type="ARBA" id="ARBA00004123"/>
    </source>
</evidence>
<keyword evidence="2" id="KW-0507">mRNA processing</keyword>
<dbReference type="PANTHER" id="PTHR23003">
    <property type="entry name" value="RNA RECOGNITION MOTIF RRM DOMAIN CONTAINING PROTEIN"/>
    <property type="match status" value="1"/>
</dbReference>
<accession>A0A9W8U6E3</accession>
<feature type="region of interest" description="Disordered" evidence="7">
    <location>
        <begin position="368"/>
        <end position="477"/>
    </location>
</feature>
<evidence type="ECO:0000256" key="5">
    <source>
        <dbReference type="ARBA" id="ARBA00023242"/>
    </source>
</evidence>
<feature type="compositionally biased region" description="Low complexity" evidence="7">
    <location>
        <begin position="126"/>
        <end position="145"/>
    </location>
</feature>
<dbReference type="InterPro" id="IPR000504">
    <property type="entry name" value="RRM_dom"/>
</dbReference>
<evidence type="ECO:0000313" key="9">
    <source>
        <dbReference type="EMBL" id="KAJ4009003.1"/>
    </source>
</evidence>
<reference evidence="9" key="1">
    <citation type="submission" date="2022-10" db="EMBL/GenBank/DDBJ databases">
        <title>Fusarium specimens isolated from Avocado Roots.</title>
        <authorList>
            <person name="Stajich J."/>
            <person name="Roper C."/>
            <person name="Heimlech-Rivalta G."/>
        </authorList>
    </citation>
    <scope>NUCLEOTIDE SEQUENCE</scope>
    <source>
        <strain evidence="9">CF00143</strain>
    </source>
</reference>
<evidence type="ECO:0000256" key="3">
    <source>
        <dbReference type="ARBA" id="ARBA00022737"/>
    </source>
</evidence>
<proteinExistence type="predicted"/>
<evidence type="ECO:0000256" key="7">
    <source>
        <dbReference type="SAM" id="MobiDB-lite"/>
    </source>
</evidence>
<dbReference type="InterPro" id="IPR050374">
    <property type="entry name" value="RRT5_SRSF_SR"/>
</dbReference>
<dbReference type="AlphaFoldDB" id="A0A9W8U6E3"/>
<evidence type="ECO:0000256" key="2">
    <source>
        <dbReference type="ARBA" id="ARBA00022664"/>
    </source>
</evidence>
<evidence type="ECO:0000256" key="6">
    <source>
        <dbReference type="PROSITE-ProRule" id="PRU00176"/>
    </source>
</evidence>
<keyword evidence="3" id="KW-0677">Repeat</keyword>